<sequence>MSDLDSETLPPAETESGAMIKADLLAGLFFLIVGIAIFYLAWDMPRLETRRIHPATIPGLVPMLLGGSLALCGFLLAVRAARVEPVRNSWAVLGRTLVNTEAIRTFVLAALVLIYTLGLVGLVPFWLATGLFVFAFIMLYETVLAENAAPIARSVLWALVQAIIVAAVVTLVFERGFLVRLP</sequence>
<feature type="transmembrane region" description="Helical" evidence="1">
    <location>
        <begin position="24"/>
        <end position="42"/>
    </location>
</feature>
<dbReference type="RefSeq" id="WP_127070658.1">
    <property type="nucleotide sequence ID" value="NZ_BMKB01000001.1"/>
</dbReference>
<feature type="transmembrane region" description="Helical" evidence="1">
    <location>
        <begin position="155"/>
        <end position="173"/>
    </location>
</feature>
<gene>
    <name evidence="3" type="ORF">GCM10011499_02000</name>
</gene>
<keyword evidence="1" id="KW-0812">Transmembrane</keyword>
<feature type="transmembrane region" description="Helical" evidence="1">
    <location>
        <begin position="102"/>
        <end position="119"/>
    </location>
</feature>
<comment type="caution">
    <text evidence="3">The sequence shown here is derived from an EMBL/GenBank/DDBJ whole genome shotgun (WGS) entry which is preliminary data.</text>
</comment>
<organism evidence="3 4">
    <name type="scientific">Pelagibacterium lentulum</name>
    <dbReference type="NCBI Taxonomy" id="2029865"/>
    <lineage>
        <taxon>Bacteria</taxon>
        <taxon>Pseudomonadati</taxon>
        <taxon>Pseudomonadota</taxon>
        <taxon>Alphaproteobacteria</taxon>
        <taxon>Hyphomicrobiales</taxon>
        <taxon>Devosiaceae</taxon>
        <taxon>Pelagibacterium</taxon>
    </lineage>
</organism>
<accession>A0A916VTT4</accession>
<feature type="transmembrane region" description="Helical" evidence="1">
    <location>
        <begin position="62"/>
        <end position="81"/>
    </location>
</feature>
<dbReference type="Pfam" id="PF07331">
    <property type="entry name" value="TctB"/>
    <property type="match status" value="1"/>
</dbReference>
<keyword evidence="1" id="KW-1133">Transmembrane helix</keyword>
<keyword evidence="1" id="KW-0472">Membrane</keyword>
<dbReference type="Proteomes" id="UP000596977">
    <property type="component" value="Unassembled WGS sequence"/>
</dbReference>
<proteinExistence type="predicted"/>
<evidence type="ECO:0000313" key="3">
    <source>
        <dbReference type="EMBL" id="GGA36253.1"/>
    </source>
</evidence>
<feature type="domain" description="DUF1468" evidence="2">
    <location>
        <begin position="25"/>
        <end position="182"/>
    </location>
</feature>
<evidence type="ECO:0000256" key="1">
    <source>
        <dbReference type="SAM" id="Phobius"/>
    </source>
</evidence>
<name>A0A916VTT4_9HYPH</name>
<dbReference type="InterPro" id="IPR009936">
    <property type="entry name" value="DUF1468"/>
</dbReference>
<keyword evidence="4" id="KW-1185">Reference proteome</keyword>
<dbReference type="EMBL" id="BMKB01000001">
    <property type="protein sequence ID" value="GGA36253.1"/>
    <property type="molecule type" value="Genomic_DNA"/>
</dbReference>
<protein>
    <recommendedName>
        <fullName evidence="2">DUF1468 domain-containing protein</fullName>
    </recommendedName>
</protein>
<evidence type="ECO:0000313" key="4">
    <source>
        <dbReference type="Proteomes" id="UP000596977"/>
    </source>
</evidence>
<dbReference type="OrthoDB" id="6195486at2"/>
<evidence type="ECO:0000259" key="2">
    <source>
        <dbReference type="Pfam" id="PF07331"/>
    </source>
</evidence>
<reference evidence="3 4" key="1">
    <citation type="journal article" date="2014" name="Int. J. Syst. Evol. Microbiol.">
        <title>Complete genome sequence of Corynebacterium casei LMG S-19264T (=DSM 44701T), isolated from a smear-ripened cheese.</title>
        <authorList>
            <consortium name="US DOE Joint Genome Institute (JGI-PGF)"/>
            <person name="Walter F."/>
            <person name="Albersmeier A."/>
            <person name="Kalinowski J."/>
            <person name="Ruckert C."/>
        </authorList>
    </citation>
    <scope>NUCLEOTIDE SEQUENCE [LARGE SCALE GENOMIC DNA]</scope>
    <source>
        <strain evidence="3 4">CGMCC 1.15896</strain>
    </source>
</reference>
<dbReference type="AlphaFoldDB" id="A0A916VTT4"/>